<organism evidence="7 8">
    <name type="scientific">Candidatus Chisholmbacteria bacterium RIFCSPHIGHO2_01_FULL_52_32</name>
    <dbReference type="NCBI Taxonomy" id="1797591"/>
    <lineage>
        <taxon>Bacteria</taxon>
        <taxon>Candidatus Chisholmiibacteriota</taxon>
    </lineage>
</organism>
<dbReference type="EMBL" id="MHCJ01000003">
    <property type="protein sequence ID" value="OGY18685.1"/>
    <property type="molecule type" value="Genomic_DNA"/>
</dbReference>
<dbReference type="Pfam" id="PF00374">
    <property type="entry name" value="NiFeSe_Hases"/>
    <property type="match status" value="2"/>
</dbReference>
<name>A0A1G1VTF7_9BACT</name>
<comment type="cofactor">
    <cofactor evidence="1 6">
        <name>Ni(2+)</name>
        <dbReference type="ChEBI" id="CHEBI:49786"/>
    </cofactor>
</comment>
<keyword evidence="6" id="KW-0408">Iron</keyword>
<dbReference type="InterPro" id="IPR001501">
    <property type="entry name" value="Ni-dep_hyd_lsu"/>
</dbReference>
<protein>
    <recommendedName>
        <fullName evidence="9">Hydrogenase/sulfur reductase subunit alpha</fullName>
    </recommendedName>
</protein>
<keyword evidence="3 6" id="KW-0533">Nickel</keyword>
<evidence type="ECO:0000256" key="1">
    <source>
        <dbReference type="ARBA" id="ARBA00001967"/>
    </source>
</evidence>
<feature type="binding site" evidence="6">
    <location>
        <position position="65"/>
    </location>
    <ligand>
        <name>Ni(2+)</name>
        <dbReference type="ChEBI" id="CHEBI:49786"/>
    </ligand>
</feature>
<keyword evidence="4 6" id="KW-0479">Metal-binding</keyword>
<dbReference type="PANTHER" id="PTHR43600:SF2">
    <property type="entry name" value="F420-NON-REDUCING HYDROGENASE VHU SUBUNIT A"/>
    <property type="match status" value="1"/>
</dbReference>
<gene>
    <name evidence="7" type="ORF">A2786_04275</name>
</gene>
<dbReference type="GO" id="GO:0016151">
    <property type="term" value="F:nickel cation binding"/>
    <property type="evidence" value="ECO:0007669"/>
    <property type="project" value="InterPro"/>
</dbReference>
<feature type="binding site" evidence="6">
    <location>
        <position position="416"/>
    </location>
    <ligand>
        <name>Ni(2+)</name>
        <dbReference type="ChEBI" id="CHEBI:49786"/>
    </ligand>
</feature>
<feature type="binding site" evidence="6">
    <location>
        <position position="419"/>
    </location>
    <ligand>
        <name>Fe cation</name>
        <dbReference type="ChEBI" id="CHEBI:24875"/>
    </ligand>
</feature>
<evidence type="ECO:0000256" key="3">
    <source>
        <dbReference type="ARBA" id="ARBA00022596"/>
    </source>
</evidence>
<dbReference type="GO" id="GO:0008901">
    <property type="term" value="F:ferredoxin hydrogenase activity"/>
    <property type="evidence" value="ECO:0007669"/>
    <property type="project" value="InterPro"/>
</dbReference>
<comment type="cofactor">
    <cofactor evidence="6">
        <name>Fe cation</name>
        <dbReference type="ChEBI" id="CHEBI:24875"/>
    </cofactor>
</comment>
<dbReference type="SUPFAM" id="SSF56762">
    <property type="entry name" value="HydB/Nqo4-like"/>
    <property type="match status" value="1"/>
</dbReference>
<keyword evidence="5" id="KW-0560">Oxidoreductase</keyword>
<dbReference type="Proteomes" id="UP000179233">
    <property type="component" value="Unassembled WGS sequence"/>
</dbReference>
<feature type="binding site" evidence="6">
    <location>
        <position position="68"/>
    </location>
    <ligand>
        <name>Fe cation</name>
        <dbReference type="ChEBI" id="CHEBI:24875"/>
    </ligand>
</feature>
<reference evidence="7 8" key="1">
    <citation type="journal article" date="2016" name="Nat. Commun.">
        <title>Thousands of microbial genomes shed light on interconnected biogeochemical processes in an aquifer system.</title>
        <authorList>
            <person name="Anantharaman K."/>
            <person name="Brown C.T."/>
            <person name="Hug L.A."/>
            <person name="Sharon I."/>
            <person name="Castelle C.J."/>
            <person name="Probst A.J."/>
            <person name="Thomas B.C."/>
            <person name="Singh A."/>
            <person name="Wilkins M.J."/>
            <person name="Karaoz U."/>
            <person name="Brodie E.L."/>
            <person name="Williams K.H."/>
            <person name="Hubbard S.S."/>
            <person name="Banfield J.F."/>
        </authorList>
    </citation>
    <scope>NUCLEOTIDE SEQUENCE [LARGE SCALE GENOMIC DNA]</scope>
</reference>
<comment type="caution">
    <text evidence="7">The sequence shown here is derived from an EMBL/GenBank/DDBJ whole genome shotgun (WGS) entry which is preliminary data.</text>
</comment>
<sequence>MHSTSFDLSLEEISKIEGAAALDLMVRDGKVVDLKLKITEFKRFYTQGIRGKNVADVPQLLARICGTCSNAHLLCSVESVEKALGITPSPQTMLMRRLTISGLIIRDHGLHLYVFSLPDVVGKDSLLDFDENDSREHELLHDTFIVKEAGNQLSIAFGGRSVHAPFVAVGGYTKFPKEEELAITKEKLLKARPAALRLIDVFLNCPFRFEDETNFVGIKSADYGFLTGDIASTSGETIPEANFREHLEHTVIPYSQASGYKFKGQPYMVGALARLNLSKDHLHPKTRKDADKALARFPSKNVYDNNLAQAIEILHCLDESVELLERNPKLVEEPLAQSGTSEGVGVGVIEAPRGTLFHELEIKDRKVVKADIVVPTGQNQVSMEKNVKTLVENNIGLGKEKLALEIEKLIRAYDPCMSCATHFLKVKWL</sequence>
<dbReference type="InterPro" id="IPR018194">
    <property type="entry name" value="Ni-dep_hyd_lsu_Ni_BS"/>
</dbReference>
<dbReference type="AlphaFoldDB" id="A0A1G1VTF7"/>
<feature type="binding site" evidence="6">
    <location>
        <position position="68"/>
    </location>
    <ligand>
        <name>Ni(2+)</name>
        <dbReference type="ChEBI" id="CHEBI:49786"/>
    </ligand>
</feature>
<evidence type="ECO:0000256" key="2">
    <source>
        <dbReference type="ARBA" id="ARBA00009292"/>
    </source>
</evidence>
<dbReference type="PROSITE" id="PS00508">
    <property type="entry name" value="NI_HGENASE_L_2"/>
    <property type="match status" value="1"/>
</dbReference>
<dbReference type="InterPro" id="IPR029014">
    <property type="entry name" value="NiFe-Hase_large"/>
</dbReference>
<comment type="similarity">
    <text evidence="2">Belongs to the [NiFe]/[NiFeSe] hydrogenase large subunit family.</text>
</comment>
<accession>A0A1G1VTF7</accession>
<keyword evidence="6" id="KW-0460">Magnesium</keyword>
<evidence type="ECO:0000256" key="4">
    <source>
        <dbReference type="ARBA" id="ARBA00022723"/>
    </source>
</evidence>
<proteinExistence type="inferred from homology"/>
<evidence type="ECO:0000256" key="5">
    <source>
        <dbReference type="ARBA" id="ARBA00023002"/>
    </source>
</evidence>
<dbReference type="PANTHER" id="PTHR43600">
    <property type="entry name" value="COENZYME F420 HYDROGENASE, SUBUNIT ALPHA"/>
    <property type="match status" value="1"/>
</dbReference>
<dbReference type="Gene3D" id="1.10.645.10">
    <property type="entry name" value="Cytochrome-c3 Hydrogenase, chain B"/>
    <property type="match status" value="1"/>
</dbReference>
<evidence type="ECO:0000256" key="6">
    <source>
        <dbReference type="PIRSR" id="PIRSR601501-1"/>
    </source>
</evidence>
<evidence type="ECO:0000313" key="7">
    <source>
        <dbReference type="EMBL" id="OGY18685.1"/>
    </source>
</evidence>
<evidence type="ECO:0000313" key="8">
    <source>
        <dbReference type="Proteomes" id="UP000179233"/>
    </source>
</evidence>
<feature type="binding site" evidence="6">
    <location>
        <position position="372"/>
    </location>
    <ligand>
        <name>Mg(2+)</name>
        <dbReference type="ChEBI" id="CHEBI:18420"/>
    </ligand>
</feature>
<evidence type="ECO:0008006" key="9">
    <source>
        <dbReference type="Google" id="ProtNLM"/>
    </source>
</evidence>
<feature type="binding site" evidence="6">
    <location>
        <position position="422"/>
    </location>
    <ligand>
        <name>Mg(2+)</name>
        <dbReference type="ChEBI" id="CHEBI:18420"/>
    </ligand>
</feature>